<feature type="transmembrane region" description="Helical" evidence="1">
    <location>
        <begin position="248"/>
        <end position="269"/>
    </location>
</feature>
<accession>A0A7J6P4N1</accession>
<dbReference type="EMBL" id="JABANP010000092">
    <property type="protein sequence ID" value="KAF4690797.1"/>
    <property type="molecule type" value="Genomic_DNA"/>
</dbReference>
<feature type="transmembrane region" description="Helical" evidence="1">
    <location>
        <begin position="218"/>
        <end position="236"/>
    </location>
</feature>
<protein>
    <submittedName>
        <fullName evidence="2">Uncharacterized protein</fullName>
    </submittedName>
</protein>
<feature type="transmembrane region" description="Helical" evidence="1">
    <location>
        <begin position="289"/>
        <end position="307"/>
    </location>
</feature>
<organism evidence="2 3">
    <name type="scientific">Perkinsus olseni</name>
    <name type="common">Perkinsus atlanticus</name>
    <dbReference type="NCBI Taxonomy" id="32597"/>
    <lineage>
        <taxon>Eukaryota</taxon>
        <taxon>Sar</taxon>
        <taxon>Alveolata</taxon>
        <taxon>Perkinsozoa</taxon>
        <taxon>Perkinsea</taxon>
        <taxon>Perkinsida</taxon>
        <taxon>Perkinsidae</taxon>
        <taxon>Perkinsus</taxon>
    </lineage>
</organism>
<keyword evidence="1" id="KW-0812">Transmembrane</keyword>
<keyword evidence="1" id="KW-0472">Membrane</keyword>
<feature type="transmembrane region" description="Helical" evidence="1">
    <location>
        <begin position="349"/>
        <end position="367"/>
    </location>
</feature>
<keyword evidence="1" id="KW-1133">Transmembrane helix</keyword>
<comment type="caution">
    <text evidence="2">The sequence shown here is derived from an EMBL/GenBank/DDBJ whole genome shotgun (WGS) entry which is preliminary data.</text>
</comment>
<evidence type="ECO:0000313" key="3">
    <source>
        <dbReference type="Proteomes" id="UP000541610"/>
    </source>
</evidence>
<dbReference type="AlphaFoldDB" id="A0A7J6P4N1"/>
<evidence type="ECO:0000313" key="2">
    <source>
        <dbReference type="EMBL" id="KAF4690797.1"/>
    </source>
</evidence>
<gene>
    <name evidence="2" type="ORF">FOZ60_016884</name>
</gene>
<reference evidence="2 3" key="1">
    <citation type="submission" date="2020-04" db="EMBL/GenBank/DDBJ databases">
        <title>Perkinsus olseni comparative genomics.</title>
        <authorList>
            <person name="Bogema D.R."/>
        </authorList>
    </citation>
    <scope>NUCLEOTIDE SEQUENCE [LARGE SCALE GENOMIC DNA]</scope>
    <source>
        <strain evidence="2">00978-12</strain>
    </source>
</reference>
<feature type="transmembrane region" description="Helical" evidence="1">
    <location>
        <begin position="155"/>
        <end position="177"/>
    </location>
</feature>
<name>A0A7J6P4N1_PEROL</name>
<proteinExistence type="predicted"/>
<dbReference type="Proteomes" id="UP000541610">
    <property type="component" value="Unassembled WGS sequence"/>
</dbReference>
<sequence length="373" mass="41343">MDREEVEQAGKMSCEGGLGVSPSYRGSYASIVVNARGEPWRYEDYQLGDLWIPMGGPPVEKALHFDLPDDGEVVGDEIILSECIIKFMKNPPELARRLLVLLVLTILDITVTKAMPSSLPGWTPLVTEISYLERRSRDACDMPWEIGFRVLLEPLFAYGGVALMVSCVLGRAFLMLFLTDGGGFLNSLVLTILPSVACNLATLTLFGRVPSPVAHTSFVSASFGVLVQRIFRVLLYRKPKKGFRPVGVVLQFFSLGVVLFSMSVVLAVITADMFLAVEAKIPSVPAKATFAAIIFGSSSGAAFSRLPRRAVLPSWGKLSPRKRRLRKERRKVARKILICLRYIRASARAWLLLVGIFLLLMFFKLFTPPCQRI</sequence>
<evidence type="ECO:0000256" key="1">
    <source>
        <dbReference type="SAM" id="Phobius"/>
    </source>
</evidence>
<feature type="transmembrane region" description="Helical" evidence="1">
    <location>
        <begin position="184"/>
        <end position="206"/>
    </location>
</feature>